<dbReference type="AlphaFoldDB" id="A0A0C3BWP7"/>
<dbReference type="SUPFAM" id="SSF52047">
    <property type="entry name" value="RNI-like"/>
    <property type="match status" value="2"/>
</dbReference>
<reference evidence="4 5" key="1">
    <citation type="submission" date="2014-04" db="EMBL/GenBank/DDBJ databases">
        <authorList>
            <consortium name="DOE Joint Genome Institute"/>
            <person name="Kuo A."/>
            <person name="Tarkka M."/>
            <person name="Buscot F."/>
            <person name="Kohler A."/>
            <person name="Nagy L.G."/>
            <person name="Floudas D."/>
            <person name="Copeland A."/>
            <person name="Barry K.W."/>
            <person name="Cichocki N."/>
            <person name="Veneault-Fourrey C."/>
            <person name="LaButti K."/>
            <person name="Lindquist E.A."/>
            <person name="Lipzen A."/>
            <person name="Lundell T."/>
            <person name="Morin E."/>
            <person name="Murat C."/>
            <person name="Sun H."/>
            <person name="Tunlid A."/>
            <person name="Henrissat B."/>
            <person name="Grigoriev I.V."/>
            <person name="Hibbett D.S."/>
            <person name="Martin F."/>
            <person name="Nordberg H.P."/>
            <person name="Cantor M.N."/>
            <person name="Hua S.X."/>
        </authorList>
    </citation>
    <scope>NUCLEOTIDE SEQUENCE [LARGE SCALE GENOMIC DNA]</scope>
    <source>
        <strain evidence="4 5">F 1598</strain>
    </source>
</reference>
<organism evidence="4 5">
    <name type="scientific">Piloderma croceum (strain F 1598)</name>
    <dbReference type="NCBI Taxonomy" id="765440"/>
    <lineage>
        <taxon>Eukaryota</taxon>
        <taxon>Fungi</taxon>
        <taxon>Dikarya</taxon>
        <taxon>Basidiomycota</taxon>
        <taxon>Agaricomycotina</taxon>
        <taxon>Agaricomycetes</taxon>
        <taxon>Agaricomycetidae</taxon>
        <taxon>Atheliales</taxon>
        <taxon>Atheliaceae</taxon>
        <taxon>Piloderma</taxon>
    </lineage>
</organism>
<feature type="region of interest" description="Disordered" evidence="1">
    <location>
        <begin position="822"/>
        <end position="869"/>
    </location>
</feature>
<proteinExistence type="predicted"/>
<keyword evidence="5" id="KW-1185">Reference proteome</keyword>
<dbReference type="SMART" id="SM00367">
    <property type="entry name" value="LRR_CC"/>
    <property type="match status" value="10"/>
</dbReference>
<feature type="domain" description="F-box/LRR-repeat protein 15-like leucin rich repeat" evidence="3">
    <location>
        <begin position="392"/>
        <end position="505"/>
    </location>
</feature>
<dbReference type="OrthoDB" id="10257471at2759"/>
<dbReference type="SUPFAM" id="SSF81383">
    <property type="entry name" value="F-box domain"/>
    <property type="match status" value="1"/>
</dbReference>
<feature type="region of interest" description="Disordered" evidence="1">
    <location>
        <begin position="756"/>
        <end position="788"/>
    </location>
</feature>
<dbReference type="GO" id="GO:0031146">
    <property type="term" value="P:SCF-dependent proteasomal ubiquitin-dependent protein catabolic process"/>
    <property type="evidence" value="ECO:0007669"/>
    <property type="project" value="TreeGrafter"/>
</dbReference>
<feature type="compositionally biased region" description="Acidic residues" evidence="1">
    <location>
        <begin position="573"/>
        <end position="593"/>
    </location>
</feature>
<feature type="region of interest" description="Disordered" evidence="1">
    <location>
        <begin position="643"/>
        <end position="710"/>
    </location>
</feature>
<protein>
    <submittedName>
        <fullName evidence="4">Uncharacterized protein</fullName>
    </submittedName>
</protein>
<dbReference type="Pfam" id="PF12937">
    <property type="entry name" value="F-box-like"/>
    <property type="match status" value="1"/>
</dbReference>
<feature type="region of interest" description="Disordered" evidence="1">
    <location>
        <begin position="882"/>
        <end position="912"/>
    </location>
</feature>
<dbReference type="GO" id="GO:0019005">
    <property type="term" value="C:SCF ubiquitin ligase complex"/>
    <property type="evidence" value="ECO:0007669"/>
    <property type="project" value="TreeGrafter"/>
</dbReference>
<dbReference type="InParanoid" id="A0A0C3BWP7"/>
<feature type="domain" description="F-box" evidence="2">
    <location>
        <begin position="59"/>
        <end position="104"/>
    </location>
</feature>
<feature type="compositionally biased region" description="Polar residues" evidence="1">
    <location>
        <begin position="596"/>
        <end position="611"/>
    </location>
</feature>
<feature type="compositionally biased region" description="Polar residues" evidence="1">
    <location>
        <begin position="660"/>
        <end position="675"/>
    </location>
</feature>
<feature type="region of interest" description="Disordered" evidence="1">
    <location>
        <begin position="573"/>
        <end position="616"/>
    </location>
</feature>
<dbReference type="PANTHER" id="PTHR13318">
    <property type="entry name" value="PARTNER OF PAIRED, ISOFORM B-RELATED"/>
    <property type="match status" value="1"/>
</dbReference>
<sequence length="912" mass="100956">MIYKHHSPAQSTTSLSDNDDDDVNKSVFFNSETLVVSPAQWSSRLRHFPTTRPTSHSPMSHLPPEILIHVLRHLHSPRDLYNALRVSRSWCECSVELLWHRPSLSKVPTLVKMMQILSRPDQTFTYARFIRRLNFLFLGGELTDSLFSRLAQCDRLERLTLVNCAAISDEPLARVLPCLPNLVAIDLTGVVECTDKAIVGLASAAKRLQGINLGGCRKVSDRGILALANRCPLLRRVKLSGVELITDDSVSALAQSCPLLLEIDLNLCKRITDKSVRDIWLYSTHMREMRLAQCTELTDAAFPAPPRPDAPTPPANNPFPASTAMLTDELPPLVLTRPFDHLRMLDLTACSLITDDAVEGIVAHAPKIRNLVFSKCTKLTDRTVENICRLGKHLHYLHLGHTAQITDRSVRTLARCCTRLRYVDFANCVLLTDMSVFELSSLPKLRRIGLVRVNNLTDEAIYSLADRHATLERIHLSYCDQISVMAIHFLLDKLHKLTHLSLTGVTAFRKPELQQFCRQPPQEFNTSQRNAFCVYSGKGVSELRSFLTELFNTMTEDMNQDDDTEYDEEYEDIAETTPEVEMETGNEGDDEEYDRSQANVNHSHPHSTPNSIGFHHRSAHGMMNMSHQPEAVIERDRTIRAPSQVSTVVSSDPRPLNGRVNGQTTAGPGSSSSRKTTMRAFGQQPVVEISTSPTPSDVPSTRSAGTSQSNGAFFRTYQEAASSSRSNGAQTPDLIFAEIGHGRGANNIASQHMNSLTQGQARRGIDTSPPFNATAGHSTPQAVHSSGSQIDIRNSLGHDRAQVLNDSSNSYRRSSDALVSWPHVQREHVSPSPSSSPTTRELHESVQSISSQDNRDVTEGRGRRVKRSLRNTISAAENYASSFLFGRGGSNGTPEGNVGWSASGMDNGSQGH</sequence>
<dbReference type="EMBL" id="KN832972">
    <property type="protein sequence ID" value="KIM90968.1"/>
    <property type="molecule type" value="Genomic_DNA"/>
</dbReference>
<feature type="compositionally biased region" description="Basic and acidic residues" evidence="1">
    <location>
        <begin position="853"/>
        <end position="862"/>
    </location>
</feature>
<dbReference type="InterPro" id="IPR036047">
    <property type="entry name" value="F-box-like_dom_sf"/>
</dbReference>
<dbReference type="STRING" id="765440.A0A0C3BWP7"/>
<feature type="compositionally biased region" description="Polar residues" evidence="1">
    <location>
        <begin position="769"/>
        <end position="788"/>
    </location>
</feature>
<evidence type="ECO:0000313" key="5">
    <source>
        <dbReference type="Proteomes" id="UP000054166"/>
    </source>
</evidence>
<gene>
    <name evidence="4" type="ORF">PILCRDRAFT_811469</name>
</gene>
<evidence type="ECO:0000256" key="1">
    <source>
        <dbReference type="SAM" id="MobiDB-lite"/>
    </source>
</evidence>
<dbReference type="HOGENOM" id="CLU_010840_1_0_1"/>
<evidence type="ECO:0000313" key="4">
    <source>
        <dbReference type="EMBL" id="KIM90968.1"/>
    </source>
</evidence>
<dbReference type="InterPro" id="IPR032675">
    <property type="entry name" value="LRR_dom_sf"/>
</dbReference>
<name>A0A0C3BWP7_PILCF</name>
<dbReference type="CDD" id="cd09917">
    <property type="entry name" value="F-box_SF"/>
    <property type="match status" value="1"/>
</dbReference>
<dbReference type="InterPro" id="IPR057207">
    <property type="entry name" value="FBXL15_LRR"/>
</dbReference>
<feature type="compositionally biased region" description="Low complexity" evidence="1">
    <location>
        <begin position="690"/>
        <end position="703"/>
    </location>
</feature>
<dbReference type="Gene3D" id="3.80.10.10">
    <property type="entry name" value="Ribonuclease Inhibitor"/>
    <property type="match status" value="3"/>
</dbReference>
<dbReference type="InterPro" id="IPR001810">
    <property type="entry name" value="F-box_dom"/>
</dbReference>
<reference evidence="5" key="2">
    <citation type="submission" date="2015-01" db="EMBL/GenBank/DDBJ databases">
        <title>Evolutionary Origins and Diversification of the Mycorrhizal Mutualists.</title>
        <authorList>
            <consortium name="DOE Joint Genome Institute"/>
            <consortium name="Mycorrhizal Genomics Consortium"/>
            <person name="Kohler A."/>
            <person name="Kuo A."/>
            <person name="Nagy L.G."/>
            <person name="Floudas D."/>
            <person name="Copeland A."/>
            <person name="Barry K.W."/>
            <person name="Cichocki N."/>
            <person name="Veneault-Fourrey C."/>
            <person name="LaButti K."/>
            <person name="Lindquist E.A."/>
            <person name="Lipzen A."/>
            <person name="Lundell T."/>
            <person name="Morin E."/>
            <person name="Murat C."/>
            <person name="Riley R."/>
            <person name="Ohm R."/>
            <person name="Sun H."/>
            <person name="Tunlid A."/>
            <person name="Henrissat B."/>
            <person name="Grigoriev I.V."/>
            <person name="Hibbett D.S."/>
            <person name="Martin F."/>
        </authorList>
    </citation>
    <scope>NUCLEOTIDE SEQUENCE [LARGE SCALE GENOMIC DNA]</scope>
    <source>
        <strain evidence="5">F 1598</strain>
    </source>
</reference>
<dbReference type="Pfam" id="PF25372">
    <property type="entry name" value="DUF7885"/>
    <property type="match status" value="2"/>
</dbReference>
<evidence type="ECO:0000259" key="3">
    <source>
        <dbReference type="Pfam" id="PF25372"/>
    </source>
</evidence>
<dbReference type="InterPro" id="IPR006553">
    <property type="entry name" value="Leu-rich_rpt_Cys-con_subtyp"/>
</dbReference>
<dbReference type="Proteomes" id="UP000054166">
    <property type="component" value="Unassembled WGS sequence"/>
</dbReference>
<dbReference type="FunCoup" id="A0A0C3BWP7">
    <property type="interactions" value="380"/>
</dbReference>
<feature type="domain" description="F-box/LRR-repeat protein 15-like leucin rich repeat" evidence="3">
    <location>
        <begin position="140"/>
        <end position="296"/>
    </location>
</feature>
<evidence type="ECO:0000259" key="2">
    <source>
        <dbReference type="Pfam" id="PF12937"/>
    </source>
</evidence>
<accession>A0A0C3BWP7</accession>